<dbReference type="Proteomes" id="UP000036923">
    <property type="component" value="Unassembled WGS sequence"/>
</dbReference>
<comment type="caution">
    <text evidence="1">The sequence shown here is derived from an EMBL/GenBank/DDBJ whole genome shotgun (WGS) entry which is preliminary data.</text>
</comment>
<organism evidence="1 2">
    <name type="scientific">Pseudobacteroides cellulosolvens ATCC 35603 = DSM 2933</name>
    <dbReference type="NCBI Taxonomy" id="398512"/>
    <lineage>
        <taxon>Bacteria</taxon>
        <taxon>Bacillati</taxon>
        <taxon>Bacillota</taxon>
        <taxon>Clostridia</taxon>
        <taxon>Eubacteriales</taxon>
        <taxon>Oscillospiraceae</taxon>
        <taxon>Pseudobacteroides</taxon>
    </lineage>
</organism>
<name>A0A0L6JMA2_9FIRM</name>
<protein>
    <submittedName>
        <fullName evidence="1">Uncharacterized protein</fullName>
    </submittedName>
</protein>
<dbReference type="EMBL" id="LGTC01000001">
    <property type="protein sequence ID" value="KNY26899.1"/>
    <property type="molecule type" value="Genomic_DNA"/>
</dbReference>
<evidence type="ECO:0000313" key="1">
    <source>
        <dbReference type="EMBL" id="KNY26899.1"/>
    </source>
</evidence>
<reference evidence="2" key="1">
    <citation type="submission" date="2015-07" db="EMBL/GenBank/DDBJ databases">
        <title>Near-Complete Genome Sequence of the Cellulolytic Bacterium Bacteroides (Pseudobacteroides) cellulosolvens ATCC 35603.</title>
        <authorList>
            <person name="Dassa B."/>
            <person name="Utturkar S.M."/>
            <person name="Klingeman D.M."/>
            <person name="Hurt R.A."/>
            <person name="Keller M."/>
            <person name="Xu J."/>
            <person name="Reddy Y.H.K."/>
            <person name="Borovok I."/>
            <person name="Grinberg I.R."/>
            <person name="Lamed R."/>
            <person name="Zhivin O."/>
            <person name="Bayer E.A."/>
            <person name="Brown S.D."/>
        </authorList>
    </citation>
    <scope>NUCLEOTIDE SEQUENCE [LARGE SCALE GENOMIC DNA]</scope>
    <source>
        <strain evidence="2">DSM 2933</strain>
    </source>
</reference>
<gene>
    <name evidence="1" type="ORF">Bccel_2164</name>
</gene>
<evidence type="ECO:0000313" key="2">
    <source>
        <dbReference type="Proteomes" id="UP000036923"/>
    </source>
</evidence>
<dbReference type="eggNOG" id="ENOG502ZN70">
    <property type="taxonomic scope" value="Bacteria"/>
</dbReference>
<dbReference type="RefSeq" id="WP_036945263.1">
    <property type="nucleotide sequence ID" value="NZ_JQKC01000046.1"/>
</dbReference>
<dbReference type="STRING" id="398512.Bccel_2164"/>
<dbReference type="AlphaFoldDB" id="A0A0L6JMA2"/>
<dbReference type="OrthoDB" id="9989075at2"/>
<sequence length="148" mass="17619">MDQENIKEFISEDIEVSWNNCLKIWIKHSRIEDFPRSMRLPRYTPSFGKRLGLEFARTFKHQYQFIIEKLYSEDKVVSLSAFECLEFICWEYGINNVPLEIYEIPLPIPDKIMKEIDGDLDAPGFEGDKIGAFLKYKFTEEYEKSEEK</sequence>
<proteinExistence type="predicted"/>
<accession>A0A0L6JMA2</accession>
<keyword evidence="2" id="KW-1185">Reference proteome</keyword>